<dbReference type="Pfam" id="PF01844">
    <property type="entry name" value="HNH"/>
    <property type="match status" value="1"/>
</dbReference>
<dbReference type="GO" id="GO:0004519">
    <property type="term" value="F:endonuclease activity"/>
    <property type="evidence" value="ECO:0007669"/>
    <property type="project" value="UniProtKB-KW"/>
</dbReference>
<sequence length="240" mass="27278">MLSFASRFNALAKFGKDRLFFELSGDEFEKRGNSSRLLFGYLLNNGTISIEFVTRKSMANNLFSGNQVLECNNAAYDEFISLYKGCELVTEVKKQWISLRVRDNWALISDMQLSFIELFNIPESDICIKTIERDFYLQVIEANVDRESRLNRLTQASTVPEAMVKEIVIYKRNPDVVAEALFQAKGICQGCNKAAPFNRKTDSTPYLEVHHIKPLSAGGPDSMDNVIALCPNCHRQQHYG</sequence>
<accession>A0ABR9Z9Z5</accession>
<name>A0ABR9Z9Z5_VIBAN</name>
<protein>
    <submittedName>
        <fullName evidence="2">HNH endonuclease</fullName>
    </submittedName>
</protein>
<dbReference type="Gene3D" id="1.10.30.50">
    <property type="match status" value="1"/>
</dbReference>
<dbReference type="EMBL" id="RDPI01000083">
    <property type="protein sequence ID" value="MBF4375271.1"/>
    <property type="molecule type" value="Genomic_DNA"/>
</dbReference>
<dbReference type="InterPro" id="IPR002711">
    <property type="entry name" value="HNH"/>
</dbReference>
<keyword evidence="3" id="KW-1185">Reference proteome</keyword>
<evidence type="ECO:0000313" key="2">
    <source>
        <dbReference type="EMBL" id="MBF4375271.1"/>
    </source>
</evidence>
<dbReference type="CDD" id="cd00085">
    <property type="entry name" value="HNHc"/>
    <property type="match status" value="1"/>
</dbReference>
<comment type="caution">
    <text evidence="2">The sequence shown here is derived from an EMBL/GenBank/DDBJ whole genome shotgun (WGS) entry which is preliminary data.</text>
</comment>
<evidence type="ECO:0000259" key="1">
    <source>
        <dbReference type="SMART" id="SM00507"/>
    </source>
</evidence>
<evidence type="ECO:0000313" key="3">
    <source>
        <dbReference type="Proteomes" id="UP000726136"/>
    </source>
</evidence>
<organism evidence="2 3">
    <name type="scientific">Vibrio anguillarum</name>
    <name type="common">Listonella anguillarum</name>
    <dbReference type="NCBI Taxonomy" id="55601"/>
    <lineage>
        <taxon>Bacteria</taxon>
        <taxon>Pseudomonadati</taxon>
        <taxon>Pseudomonadota</taxon>
        <taxon>Gammaproteobacteria</taxon>
        <taxon>Vibrionales</taxon>
        <taxon>Vibrionaceae</taxon>
        <taxon>Vibrio</taxon>
    </lineage>
</organism>
<keyword evidence="2" id="KW-0540">Nuclease</keyword>
<reference evidence="2 3" key="1">
    <citation type="journal article" date="2021" name="PeerJ">
        <title>Analysis of 44 Vibrio anguillarum genomes reveals high genetic diversity.</title>
        <authorList>
            <person name="Hansen M.J."/>
            <person name="Dalsgaard I."/>
        </authorList>
    </citation>
    <scope>NUCLEOTIDE SEQUENCE [LARGE SCALE GENOMIC DNA]</scope>
    <source>
        <strain evidence="2 3">040915-1/1B</strain>
    </source>
</reference>
<dbReference type="SMART" id="SM00507">
    <property type="entry name" value="HNHc"/>
    <property type="match status" value="1"/>
</dbReference>
<dbReference type="Proteomes" id="UP000726136">
    <property type="component" value="Unassembled WGS sequence"/>
</dbReference>
<dbReference type="InterPro" id="IPR003615">
    <property type="entry name" value="HNH_nuc"/>
</dbReference>
<keyword evidence="2" id="KW-0255">Endonuclease</keyword>
<proteinExistence type="predicted"/>
<feature type="domain" description="HNH nuclease" evidence="1">
    <location>
        <begin position="176"/>
        <end position="235"/>
    </location>
</feature>
<gene>
    <name evidence="2" type="ORF">EAY46_19705</name>
</gene>
<keyword evidence="2" id="KW-0378">Hydrolase</keyword>